<name>A0A9P3ZIT9_9BACT</name>
<protein>
    <submittedName>
        <fullName evidence="2">Uncharacterized protein</fullName>
    </submittedName>
</protein>
<dbReference type="RefSeq" id="WP_055202685.1">
    <property type="nucleotide sequence ID" value="NZ_JADMQE010000003.1"/>
</dbReference>
<sequence>MEDVFEMAAPEVNFLVLLLWVAMAALLIVLIVMGVKNRRRRRLCDPRKDHYRREPDTRSSR</sequence>
<evidence type="ECO:0000256" key="1">
    <source>
        <dbReference type="SAM" id="Phobius"/>
    </source>
</evidence>
<comment type="caution">
    <text evidence="2">The sequence shown here is derived from an EMBL/GenBank/DDBJ whole genome shotgun (WGS) entry which is preliminary data.</text>
</comment>
<keyword evidence="1" id="KW-0472">Membrane</keyword>
<feature type="transmembrane region" description="Helical" evidence="1">
    <location>
        <begin position="12"/>
        <end position="33"/>
    </location>
</feature>
<accession>A0A9P3ZIT9</accession>
<keyword evidence="1" id="KW-1133">Transmembrane helix</keyword>
<dbReference type="Proteomes" id="UP000323119">
    <property type="component" value="Unassembled WGS sequence"/>
</dbReference>
<evidence type="ECO:0000313" key="3">
    <source>
        <dbReference type="Proteomes" id="UP000323119"/>
    </source>
</evidence>
<gene>
    <name evidence="2" type="ORF">F2S36_07025</name>
</gene>
<dbReference type="EMBL" id="VVUY01000005">
    <property type="protein sequence ID" value="KAA2561703.1"/>
    <property type="molecule type" value="Genomic_DNA"/>
</dbReference>
<dbReference type="AlphaFoldDB" id="A0A9P3ZIT9"/>
<evidence type="ECO:0000313" key="2">
    <source>
        <dbReference type="EMBL" id="KAA2561703.1"/>
    </source>
</evidence>
<proteinExistence type="predicted"/>
<organism evidence="2 3">
    <name type="scientific">Alistipes onderdonkii</name>
    <dbReference type="NCBI Taxonomy" id="328813"/>
    <lineage>
        <taxon>Bacteria</taxon>
        <taxon>Pseudomonadati</taxon>
        <taxon>Bacteroidota</taxon>
        <taxon>Bacteroidia</taxon>
        <taxon>Bacteroidales</taxon>
        <taxon>Rikenellaceae</taxon>
        <taxon>Alistipes</taxon>
    </lineage>
</organism>
<reference evidence="2 3" key="1">
    <citation type="journal article" date="2019" name="Nat. Med.">
        <title>A library of human gut bacterial isolates paired with longitudinal multiomics data enables mechanistic microbiome research.</title>
        <authorList>
            <person name="Poyet M."/>
            <person name="Groussin M."/>
            <person name="Gibbons S.M."/>
            <person name="Avila-Pacheco J."/>
            <person name="Jiang X."/>
            <person name="Kearney S.M."/>
            <person name="Perrotta A.R."/>
            <person name="Berdy B."/>
            <person name="Zhao S."/>
            <person name="Lieberman T.D."/>
            <person name="Swanson P.K."/>
            <person name="Smith M."/>
            <person name="Roesemann S."/>
            <person name="Alexander J.E."/>
            <person name="Rich S.A."/>
            <person name="Livny J."/>
            <person name="Vlamakis H."/>
            <person name="Clish C."/>
            <person name="Bullock K."/>
            <person name="Deik A."/>
            <person name="Scott J."/>
            <person name="Pierce K.A."/>
            <person name="Xavier R.J."/>
            <person name="Alm E.J."/>
        </authorList>
    </citation>
    <scope>NUCLEOTIDE SEQUENCE [LARGE SCALE GENOMIC DNA]</scope>
    <source>
        <strain evidence="2 3">BIOML-A204</strain>
    </source>
</reference>
<keyword evidence="1" id="KW-0812">Transmembrane</keyword>